<dbReference type="EMBL" id="CP027806">
    <property type="protein sequence ID" value="AXJ01394.1"/>
    <property type="molecule type" value="Genomic_DNA"/>
</dbReference>
<dbReference type="PROSITE" id="PS00758">
    <property type="entry name" value="ARGE_DAPE_CPG2_1"/>
    <property type="match status" value="1"/>
</dbReference>
<dbReference type="Gene3D" id="3.30.70.360">
    <property type="match status" value="1"/>
</dbReference>
<evidence type="ECO:0000256" key="5">
    <source>
        <dbReference type="ARBA" id="ARBA00022833"/>
    </source>
</evidence>
<feature type="domain" description="Peptidase M20 dimerisation" evidence="7">
    <location>
        <begin position="197"/>
        <end position="292"/>
    </location>
</feature>
<organism evidence="8 9">
    <name type="scientific">Cyclonatronum proteinivorum</name>
    <dbReference type="NCBI Taxonomy" id="1457365"/>
    <lineage>
        <taxon>Bacteria</taxon>
        <taxon>Pseudomonadati</taxon>
        <taxon>Balneolota</taxon>
        <taxon>Balneolia</taxon>
        <taxon>Balneolales</taxon>
        <taxon>Cyclonatronaceae</taxon>
        <taxon>Cyclonatronum</taxon>
    </lineage>
</organism>
<evidence type="ECO:0000256" key="2">
    <source>
        <dbReference type="ARBA" id="ARBA00022670"/>
    </source>
</evidence>
<comment type="cofactor">
    <cofactor evidence="1">
        <name>Zn(2+)</name>
        <dbReference type="ChEBI" id="CHEBI:29105"/>
    </cofactor>
</comment>
<dbReference type="InterPro" id="IPR036264">
    <property type="entry name" value="Bact_exopeptidase_dim_dom"/>
</dbReference>
<evidence type="ECO:0000256" key="3">
    <source>
        <dbReference type="ARBA" id="ARBA00022723"/>
    </source>
</evidence>
<protein>
    <submittedName>
        <fullName evidence="8">Tripeptide aminopeptidase</fullName>
    </submittedName>
</protein>
<accession>A0A345ULP2</accession>
<evidence type="ECO:0000259" key="7">
    <source>
        <dbReference type="Pfam" id="PF07687"/>
    </source>
</evidence>
<dbReference type="KEGG" id="cprv:CYPRO_2146"/>
<dbReference type="GO" id="GO:0008237">
    <property type="term" value="F:metallopeptidase activity"/>
    <property type="evidence" value="ECO:0007669"/>
    <property type="project" value="UniProtKB-KW"/>
</dbReference>
<evidence type="ECO:0000256" key="6">
    <source>
        <dbReference type="ARBA" id="ARBA00023049"/>
    </source>
</evidence>
<dbReference type="InterPro" id="IPR001261">
    <property type="entry name" value="ArgE/DapE_CS"/>
</dbReference>
<dbReference type="GO" id="GO:0046872">
    <property type="term" value="F:metal ion binding"/>
    <property type="evidence" value="ECO:0007669"/>
    <property type="project" value="UniProtKB-KW"/>
</dbReference>
<dbReference type="SUPFAM" id="SSF55031">
    <property type="entry name" value="Bacterial exopeptidase dimerisation domain"/>
    <property type="match status" value="1"/>
</dbReference>
<reference evidence="8 9" key="1">
    <citation type="submission" date="2018-03" db="EMBL/GenBank/DDBJ databases">
        <title>Phenotypic and genomic properties of Cyclonatronum proteinivorum gen. nov., sp. nov., a haloalkaliphilic bacteroidete from soda lakes possessing Na+-translocating rhodopsin.</title>
        <authorList>
            <person name="Toshchakov S.V."/>
            <person name="Korzhenkov A."/>
            <person name="Samarov N.I."/>
            <person name="Kublanov I.V."/>
            <person name="Muntyan M.S."/>
            <person name="Sorokin D.Y."/>
        </authorList>
    </citation>
    <scope>NUCLEOTIDE SEQUENCE [LARGE SCALE GENOMIC DNA]</scope>
    <source>
        <strain evidence="8 9">Omega</strain>
    </source>
</reference>
<gene>
    <name evidence="8" type="ORF">CYPRO_2146</name>
</gene>
<dbReference type="GO" id="GO:0004177">
    <property type="term" value="F:aminopeptidase activity"/>
    <property type="evidence" value="ECO:0007669"/>
    <property type="project" value="UniProtKB-KW"/>
</dbReference>
<dbReference type="PANTHER" id="PTHR42994:SF2">
    <property type="entry name" value="PEPTIDASE"/>
    <property type="match status" value="1"/>
</dbReference>
<dbReference type="Gene3D" id="3.40.630.10">
    <property type="entry name" value="Zn peptidases"/>
    <property type="match status" value="1"/>
</dbReference>
<dbReference type="InterPro" id="IPR011650">
    <property type="entry name" value="Peptidase_M20_dimer"/>
</dbReference>
<dbReference type="AlphaFoldDB" id="A0A345ULP2"/>
<keyword evidence="3" id="KW-0479">Metal-binding</keyword>
<dbReference type="Proteomes" id="UP000254808">
    <property type="component" value="Chromosome"/>
</dbReference>
<keyword evidence="4" id="KW-0378">Hydrolase</keyword>
<dbReference type="Pfam" id="PF01546">
    <property type="entry name" value="Peptidase_M20"/>
    <property type="match status" value="1"/>
</dbReference>
<evidence type="ECO:0000256" key="1">
    <source>
        <dbReference type="ARBA" id="ARBA00001947"/>
    </source>
</evidence>
<keyword evidence="6" id="KW-0482">Metalloprotease</keyword>
<keyword evidence="5" id="KW-0862">Zinc</keyword>
<dbReference type="Pfam" id="PF07687">
    <property type="entry name" value="M20_dimer"/>
    <property type="match status" value="1"/>
</dbReference>
<name>A0A345ULP2_9BACT</name>
<keyword evidence="9" id="KW-1185">Reference proteome</keyword>
<proteinExistence type="predicted"/>
<evidence type="ECO:0000256" key="4">
    <source>
        <dbReference type="ARBA" id="ARBA00022801"/>
    </source>
</evidence>
<dbReference type="GO" id="GO:0006508">
    <property type="term" value="P:proteolysis"/>
    <property type="evidence" value="ECO:0007669"/>
    <property type="project" value="UniProtKB-KW"/>
</dbReference>
<evidence type="ECO:0000313" key="8">
    <source>
        <dbReference type="EMBL" id="AXJ01394.1"/>
    </source>
</evidence>
<sequence>MLGQAALAEALAPDRYDELQGLIELFSRFATISGVTGKERPVALEVKQYVKSYPLQVFEDEAGTSFGGSQGNLILVPDQHNPDAPALAFLAHLDTVRDTGKTHVLVKEGRITSAGNTQLGADNRWGLTLLLRLIDLYFELPEEARPNIIFVCTVGEEAGMLGAKQLDLKPWNVEMAMVLDSALRPGAYIESCAGMSLFEAEFTGRAAHSAVRPSDGLNAIAMAAEALSVIFMQPLPKGVTANVGGISGGDLTVSNVIPAGCRFNGEVRAVKGNLLKAVLESWEAICRSVAEKSGGSLYFEVTPDFAPYQHEADSPHVCFVRNALAQAGLEAVGVTYSGGSDANALAEAGIPAVNLGIGAQKPHADEEFVLLEDMLAGMDMIRALLAQASQRFKAQSPSSETQHIHE</sequence>
<keyword evidence="2" id="KW-0645">Protease</keyword>
<dbReference type="PANTHER" id="PTHR42994">
    <property type="entry name" value="PEPTIDASE T"/>
    <property type="match status" value="1"/>
</dbReference>
<evidence type="ECO:0000313" key="9">
    <source>
        <dbReference type="Proteomes" id="UP000254808"/>
    </source>
</evidence>
<dbReference type="SUPFAM" id="SSF53187">
    <property type="entry name" value="Zn-dependent exopeptidases"/>
    <property type="match status" value="1"/>
</dbReference>
<dbReference type="InterPro" id="IPR002933">
    <property type="entry name" value="Peptidase_M20"/>
</dbReference>
<keyword evidence="8" id="KW-0031">Aminopeptidase</keyword>